<dbReference type="InterPro" id="IPR057666">
    <property type="entry name" value="DrpA_SLOG"/>
</dbReference>
<dbReference type="InterPro" id="IPR003488">
    <property type="entry name" value="DprA"/>
</dbReference>
<dbReference type="EMBL" id="MPDM01000002">
    <property type="protein sequence ID" value="OKL50125.1"/>
    <property type="molecule type" value="Genomic_DNA"/>
</dbReference>
<evidence type="ECO:0000256" key="1">
    <source>
        <dbReference type="ARBA" id="ARBA00006525"/>
    </source>
</evidence>
<evidence type="ECO:0000313" key="3">
    <source>
        <dbReference type="EMBL" id="OKL50125.1"/>
    </source>
</evidence>
<feature type="domain" description="Smf/DprA SLOG" evidence="2">
    <location>
        <begin position="104"/>
        <end position="310"/>
    </location>
</feature>
<comment type="similarity">
    <text evidence="1">Belongs to the DprA/Smf family.</text>
</comment>
<evidence type="ECO:0000259" key="2">
    <source>
        <dbReference type="Pfam" id="PF02481"/>
    </source>
</evidence>
<sequence>MFKQNEFSALPGVNDETTARMIWSSILEPPDRVAYRLISAYGAAAALGVCARSLDSRDQQSLLAKKLELPADNLRNAMERWKPRAAACQLQRMEDGAARHEIRFLCPRDPSWPQQLSDLGEDAPIGLWLRGKIPQGMPVSIVGARIASNYGETVARDFAYELNSAGSVIVSGGAFGIDACAHQGALAANGNTVAFMAGGLDRLYPADLFELHQRIISTGAVVSEFPPGARPARWRFLSRNRLIAGYSATTIVIEANIRSGALNTARTALKIGRPVGAVPGPIHSQLSSGTNQLIRDGASLVSRSEHIVDLMAQSAQTLLPYSLLQTDVIAGVDTAEAGEMTASQRRVYDALPPHGAGITPERISVATGLAPYEALGLLGQLELCGRVKQTGAQWSRLQGA</sequence>
<reference evidence="4" key="1">
    <citation type="submission" date="2016-11" db="EMBL/GenBank/DDBJ databases">
        <title>Actinomyces gypaetusis sp. nov. isolated from Gypaetus barbatus in Qinghai Tibet Plateau China.</title>
        <authorList>
            <person name="Meng X."/>
        </authorList>
    </citation>
    <scope>NUCLEOTIDE SEQUENCE [LARGE SCALE GENOMIC DNA]</scope>
    <source>
        <strain evidence="4">DSM 15383</strain>
    </source>
</reference>
<dbReference type="OrthoDB" id="9785707at2"/>
<proteinExistence type="inferred from homology"/>
<dbReference type="SUPFAM" id="SSF102405">
    <property type="entry name" value="MCP/YpsA-like"/>
    <property type="match status" value="1"/>
</dbReference>
<evidence type="ECO:0000313" key="4">
    <source>
        <dbReference type="Proteomes" id="UP000186465"/>
    </source>
</evidence>
<comment type="caution">
    <text evidence="3">The sequence shown here is derived from an EMBL/GenBank/DDBJ whole genome shotgun (WGS) entry which is preliminary data.</text>
</comment>
<dbReference type="STRING" id="156892.BM477_01615"/>
<protein>
    <submittedName>
        <fullName evidence="3">DNA protecting protein DprA</fullName>
    </submittedName>
</protein>
<dbReference type="PANTHER" id="PTHR43022:SF1">
    <property type="entry name" value="PROTEIN SMF"/>
    <property type="match status" value="1"/>
</dbReference>
<dbReference type="NCBIfam" id="TIGR00732">
    <property type="entry name" value="dprA"/>
    <property type="match status" value="1"/>
</dbReference>
<dbReference type="Proteomes" id="UP000186465">
    <property type="component" value="Unassembled WGS sequence"/>
</dbReference>
<name>A0A1Q5PRR3_9ACTO</name>
<dbReference type="RefSeq" id="WP_075360947.1">
    <property type="nucleotide sequence ID" value="NZ_MPDM01000002.1"/>
</dbReference>
<organism evidence="3 4">
    <name type="scientific">Boudabousia marimammalium</name>
    <dbReference type="NCBI Taxonomy" id="156892"/>
    <lineage>
        <taxon>Bacteria</taxon>
        <taxon>Bacillati</taxon>
        <taxon>Actinomycetota</taxon>
        <taxon>Actinomycetes</taxon>
        <taxon>Actinomycetales</taxon>
        <taxon>Actinomycetaceae</taxon>
        <taxon>Boudabousia</taxon>
    </lineage>
</organism>
<dbReference type="GO" id="GO:0009294">
    <property type="term" value="P:DNA-mediated transformation"/>
    <property type="evidence" value="ECO:0007669"/>
    <property type="project" value="InterPro"/>
</dbReference>
<dbReference type="PANTHER" id="PTHR43022">
    <property type="entry name" value="PROTEIN SMF"/>
    <property type="match status" value="1"/>
</dbReference>
<keyword evidence="4" id="KW-1185">Reference proteome</keyword>
<gene>
    <name evidence="3" type="ORF">BM477_01615</name>
</gene>
<dbReference type="Pfam" id="PF02481">
    <property type="entry name" value="DNA_processg_A"/>
    <property type="match status" value="1"/>
</dbReference>
<accession>A0A1Q5PRR3</accession>
<dbReference type="AlphaFoldDB" id="A0A1Q5PRR3"/>
<dbReference type="Gene3D" id="3.40.50.450">
    <property type="match status" value="1"/>
</dbReference>